<evidence type="ECO:0000313" key="1">
    <source>
        <dbReference type="EMBL" id="QEG42853.1"/>
    </source>
</evidence>
<reference evidence="1 2" key="1">
    <citation type="submission" date="2019-08" db="EMBL/GenBank/DDBJ databases">
        <title>Deep-cultivation of Planctomycetes and their phenomic and genomic characterization uncovers novel biology.</title>
        <authorList>
            <person name="Wiegand S."/>
            <person name="Jogler M."/>
            <person name="Boedeker C."/>
            <person name="Pinto D."/>
            <person name="Vollmers J."/>
            <person name="Rivas-Marin E."/>
            <person name="Kohn T."/>
            <person name="Peeters S.H."/>
            <person name="Heuer A."/>
            <person name="Rast P."/>
            <person name="Oberbeckmann S."/>
            <person name="Bunk B."/>
            <person name="Jeske O."/>
            <person name="Meyerdierks A."/>
            <person name="Storesund J.E."/>
            <person name="Kallscheuer N."/>
            <person name="Luecker S."/>
            <person name="Lage O.M."/>
            <person name="Pohl T."/>
            <person name="Merkel B.J."/>
            <person name="Hornburger P."/>
            <person name="Mueller R.-W."/>
            <person name="Bruemmer F."/>
            <person name="Labrenz M."/>
            <person name="Spormann A.M."/>
            <person name="Op den Camp H."/>
            <person name="Overmann J."/>
            <person name="Amann R."/>
            <person name="Jetten M.S.M."/>
            <person name="Mascher T."/>
            <person name="Medema M.H."/>
            <person name="Devos D.P."/>
            <person name="Kaster A.-K."/>
            <person name="Ovreas L."/>
            <person name="Rohde M."/>
            <person name="Galperin M.Y."/>
            <person name="Jogler C."/>
        </authorList>
    </citation>
    <scope>NUCLEOTIDE SEQUENCE [LARGE SCALE GENOMIC DNA]</scope>
    <source>
        <strain evidence="1 2">UC8</strain>
    </source>
</reference>
<dbReference type="OrthoDB" id="259106at2"/>
<name>A0A5B9R8C8_9BACT</name>
<dbReference type="Proteomes" id="UP000325286">
    <property type="component" value="Chromosome"/>
</dbReference>
<accession>A0A5B9R8C8</accession>
<protein>
    <submittedName>
        <fullName evidence="1">Uncharacterized protein</fullName>
    </submittedName>
</protein>
<dbReference type="AlphaFoldDB" id="A0A5B9R8C8"/>
<proteinExistence type="predicted"/>
<dbReference type="EMBL" id="CP042914">
    <property type="protein sequence ID" value="QEG42853.1"/>
    <property type="molecule type" value="Genomic_DNA"/>
</dbReference>
<dbReference type="RefSeq" id="WP_068132747.1">
    <property type="nucleotide sequence ID" value="NZ_CP042914.1"/>
</dbReference>
<organism evidence="1 2">
    <name type="scientific">Roseimaritima ulvae</name>
    <dbReference type="NCBI Taxonomy" id="980254"/>
    <lineage>
        <taxon>Bacteria</taxon>
        <taxon>Pseudomonadati</taxon>
        <taxon>Planctomycetota</taxon>
        <taxon>Planctomycetia</taxon>
        <taxon>Pirellulales</taxon>
        <taxon>Pirellulaceae</taxon>
        <taxon>Roseimaritima</taxon>
    </lineage>
</organism>
<gene>
    <name evidence="1" type="ORF">UC8_48950</name>
</gene>
<evidence type="ECO:0000313" key="2">
    <source>
        <dbReference type="Proteomes" id="UP000325286"/>
    </source>
</evidence>
<dbReference type="KEGG" id="rul:UC8_48950"/>
<keyword evidence="2" id="KW-1185">Reference proteome</keyword>
<sequence length="564" mass="64117">MNEKEPLDVSENSENSEDAPVIVILIDPDGCRWGREVDYDSAITLWAVISEDPHNWDEVAAYWPRYRTPATCEFADALPLAACDRAAARAAIEDSQDWLLLDLVDKRVFTGRNLQRLTHNATLAMSVDERGRQHCPLPIHIPPWWELHEQVDASAVDQARTEPPQIPRTQRQFLFGAAMIDDLAARIWKVAELDRLPTDKGDEQAMEIALYELTVEVHRDWLMTPRADLQGRKPRDLLHGAHGWSDSIVWGQRQRFEDGSPMTAAPANVVGYEDAPMGREEMIMYFDLCREVIDAGWQWCRQHASQPPVEDSSTPATRLRHWLATARDHWLQTPFEGGSPPSFIIECSRRRVPRGAEVPIVGMDRCQSEQHMPDCNCPICDMMQSGLFGVGFTSLDGHHLELDNEFAFSTHEMVEDWEREQREFREMNAAIERDMAERQAKRDAGEIDDDEFASAWSAPISDEPLPGDPLGHMHLAFRLAEIIGDLEVAAAPQERIHSLNQAFREYRESEAAERQTAVQALGQQLVATAERYPQLLSKVVDFQSQIDERERGPIASHIVDDDEH</sequence>